<evidence type="ECO:0000313" key="2">
    <source>
        <dbReference type="Proteomes" id="UP000314294"/>
    </source>
</evidence>
<organism evidence="1 2">
    <name type="scientific">Liparis tanakae</name>
    <name type="common">Tanaka's snailfish</name>
    <dbReference type="NCBI Taxonomy" id="230148"/>
    <lineage>
        <taxon>Eukaryota</taxon>
        <taxon>Metazoa</taxon>
        <taxon>Chordata</taxon>
        <taxon>Craniata</taxon>
        <taxon>Vertebrata</taxon>
        <taxon>Euteleostomi</taxon>
        <taxon>Actinopterygii</taxon>
        <taxon>Neopterygii</taxon>
        <taxon>Teleostei</taxon>
        <taxon>Neoteleostei</taxon>
        <taxon>Acanthomorphata</taxon>
        <taxon>Eupercaria</taxon>
        <taxon>Perciformes</taxon>
        <taxon>Cottioidei</taxon>
        <taxon>Cottales</taxon>
        <taxon>Liparidae</taxon>
        <taxon>Liparis</taxon>
    </lineage>
</organism>
<dbReference type="AlphaFoldDB" id="A0A4Z2FB71"/>
<accession>A0A4Z2FB71</accession>
<dbReference type="Proteomes" id="UP000314294">
    <property type="component" value="Unassembled WGS sequence"/>
</dbReference>
<name>A0A4Z2FB71_9TELE</name>
<evidence type="ECO:0000313" key="1">
    <source>
        <dbReference type="EMBL" id="TNN38141.1"/>
    </source>
</evidence>
<keyword evidence="2" id="KW-1185">Reference proteome</keyword>
<comment type="caution">
    <text evidence="1">The sequence shown here is derived from an EMBL/GenBank/DDBJ whole genome shotgun (WGS) entry which is preliminary data.</text>
</comment>
<dbReference type="EMBL" id="SRLO01001401">
    <property type="protein sequence ID" value="TNN38141.1"/>
    <property type="molecule type" value="Genomic_DNA"/>
</dbReference>
<protein>
    <submittedName>
        <fullName evidence="1">Uncharacterized protein</fullName>
    </submittedName>
</protein>
<proteinExistence type="predicted"/>
<gene>
    <name evidence="1" type="ORF">EYF80_051703</name>
</gene>
<sequence length="111" mass="12610">MAKDTTPRVEESERRELLLGLWSTNSRRTNLDDLARHLRSDEAVLEPPSPLRCVDAWLPPPHHDVHSYDRRPTAVSAGDGRFGLGPLGTYLPPPCHRFASYLPRPDDPPHW</sequence>
<reference evidence="1 2" key="1">
    <citation type="submission" date="2019-03" db="EMBL/GenBank/DDBJ databases">
        <title>First draft genome of Liparis tanakae, snailfish: a comprehensive survey of snailfish specific genes.</title>
        <authorList>
            <person name="Kim W."/>
            <person name="Song I."/>
            <person name="Jeong J.-H."/>
            <person name="Kim D."/>
            <person name="Kim S."/>
            <person name="Ryu S."/>
            <person name="Song J.Y."/>
            <person name="Lee S.K."/>
        </authorList>
    </citation>
    <scope>NUCLEOTIDE SEQUENCE [LARGE SCALE GENOMIC DNA]</scope>
    <source>
        <tissue evidence="1">Muscle</tissue>
    </source>
</reference>